<proteinExistence type="predicted"/>
<reference evidence="1 2" key="1">
    <citation type="submission" date="2020-11" db="EMBL/GenBank/DDBJ databases">
        <title>Taxonomic investigation of Rahnella strains.</title>
        <authorList>
            <person name="Lee S.D."/>
        </authorList>
    </citation>
    <scope>NUCLEOTIDE SEQUENCE [LARGE SCALE GENOMIC DNA]</scope>
    <source>
        <strain evidence="1 2">SAP-17</strain>
    </source>
</reference>
<accession>A0ABS0E7Z9</accession>
<dbReference type="Proteomes" id="UP000636811">
    <property type="component" value="Unassembled WGS sequence"/>
</dbReference>
<sequence length="119" mass="13456">MRTALKNFLNGVYSVLLQYPEPPQEAYKLTEKAIRIISSYLSGVPLAAISKAEKINAKTLYAYKSKVMAEKGLISSLSLVNHWKMVRLAEIYLENITPAQYLKSEKRSAQPTPYAYQVL</sequence>
<comment type="caution">
    <text evidence="1">The sequence shown here is derived from an EMBL/GenBank/DDBJ whole genome shotgun (WGS) entry which is preliminary data.</text>
</comment>
<gene>
    <name evidence="1" type="ORF">IV433_17530</name>
</gene>
<dbReference type="EMBL" id="JADOBI010000008">
    <property type="protein sequence ID" value="MBF7981219.1"/>
    <property type="molecule type" value="Genomic_DNA"/>
</dbReference>
<dbReference type="RefSeq" id="WP_195815226.1">
    <property type="nucleotide sequence ID" value="NZ_JADOBI010000008.1"/>
</dbReference>
<evidence type="ECO:0000313" key="2">
    <source>
        <dbReference type="Proteomes" id="UP000636811"/>
    </source>
</evidence>
<organism evidence="1 2">
    <name type="scientific">Rahnella laticis</name>
    <dbReference type="NCBI Taxonomy" id="2787622"/>
    <lineage>
        <taxon>Bacteria</taxon>
        <taxon>Pseudomonadati</taxon>
        <taxon>Pseudomonadota</taxon>
        <taxon>Gammaproteobacteria</taxon>
        <taxon>Enterobacterales</taxon>
        <taxon>Yersiniaceae</taxon>
        <taxon>Rahnella</taxon>
    </lineage>
</organism>
<name>A0ABS0E7Z9_9GAMM</name>
<protein>
    <submittedName>
        <fullName evidence="1">Uncharacterized protein</fullName>
    </submittedName>
</protein>
<keyword evidence="2" id="KW-1185">Reference proteome</keyword>
<evidence type="ECO:0000313" key="1">
    <source>
        <dbReference type="EMBL" id="MBF7981219.1"/>
    </source>
</evidence>